<name>A0A6L3B556_AZOBR</name>
<evidence type="ECO:0000259" key="1">
    <source>
        <dbReference type="Pfam" id="PF13338"/>
    </source>
</evidence>
<feature type="domain" description="AbiEi antitoxin N-terminal" evidence="1">
    <location>
        <begin position="164"/>
        <end position="206"/>
    </location>
</feature>
<sequence length="456" mass="47917">MAMALARAAARPVHLSEFFALDTLADGSAVVTSNTLGYLVSIGRIERVAPKWHRTVPGASSTPGSSDHALDLVDAAGGTLGDAELARAGIRPPAIEYLEHLGLLERRGTKLVLAGEALAAREKVQAAGARMALAASKMGGDADAAANEPEGAERVNHGVRALDFARLAERPVRLKEFVSRGIPTSVIYALADSGQLRRVGRGVYSYQAAQPKDGQRQRRRRVLLRRKDCATTKALDLAEASGRPIDLEAFRAAGVSAAIVYYLAREGRLRRLSAGVFESVSKAEPTVVQPVSSSDEALTLIAAAAAPLMTSELAELGISANRVRGMVRAGRLTRLNDGRVQLTVPPLPKRASKVGKVLAMAHAAAQRGEPLRLADVVAAGITAQTVQDLVDDGRLERTGRGQVALPKPGAAAVAAQSAGRDLRGAVPANVREAALRRSLRARMLMPAGQDEGEGAP</sequence>
<gene>
    <name evidence="2" type="ORF">DS837_10885</name>
</gene>
<dbReference type="RefSeq" id="WP_170295815.1">
    <property type="nucleotide sequence ID" value="NZ_QOKV01000005.1"/>
</dbReference>
<feature type="domain" description="AbiEi antitoxin N-terminal" evidence="1">
    <location>
        <begin position="361"/>
        <end position="401"/>
    </location>
</feature>
<proteinExistence type="predicted"/>
<dbReference type="AlphaFoldDB" id="A0A6L3B556"/>
<dbReference type="EMBL" id="QOKV01000005">
    <property type="protein sequence ID" value="KAA0686195.1"/>
    <property type="molecule type" value="Genomic_DNA"/>
</dbReference>
<accession>A0A6L3B556</accession>
<reference evidence="2 3" key="1">
    <citation type="submission" date="2018-07" db="EMBL/GenBank/DDBJ databases">
        <title>Genome sequence of Roseomonas fauriae ATCC 49958.</title>
        <authorList>
            <person name="Sant'Anna F.H."/>
            <person name="Baldani J.I."/>
            <person name="Zilli J.E."/>
            <person name="Reis V.M."/>
            <person name="Hartmann A."/>
            <person name="Cruz L."/>
            <person name="de Souza E.M."/>
            <person name="de Oliveira Pedrosa F."/>
            <person name="Passaglia L.M.P."/>
        </authorList>
    </citation>
    <scope>NUCLEOTIDE SEQUENCE [LARGE SCALE GENOMIC DNA]</scope>
    <source>
        <strain evidence="2 3">ATCC 49958</strain>
    </source>
</reference>
<dbReference type="InterPro" id="IPR025159">
    <property type="entry name" value="AbiEi_N"/>
</dbReference>
<organism evidence="2 3">
    <name type="scientific">Azospirillum brasilense</name>
    <dbReference type="NCBI Taxonomy" id="192"/>
    <lineage>
        <taxon>Bacteria</taxon>
        <taxon>Pseudomonadati</taxon>
        <taxon>Pseudomonadota</taxon>
        <taxon>Alphaproteobacteria</taxon>
        <taxon>Rhodospirillales</taxon>
        <taxon>Azospirillaceae</taxon>
        <taxon>Azospirillum</taxon>
    </lineage>
</organism>
<protein>
    <recommendedName>
        <fullName evidence="1">AbiEi antitoxin N-terminal domain-containing protein</fullName>
    </recommendedName>
</protein>
<comment type="caution">
    <text evidence="2">The sequence shown here is derived from an EMBL/GenBank/DDBJ whole genome shotgun (WGS) entry which is preliminary data.</text>
</comment>
<evidence type="ECO:0000313" key="2">
    <source>
        <dbReference type="EMBL" id="KAA0686195.1"/>
    </source>
</evidence>
<evidence type="ECO:0000313" key="3">
    <source>
        <dbReference type="Proteomes" id="UP000476837"/>
    </source>
</evidence>
<dbReference type="Proteomes" id="UP000476837">
    <property type="component" value="Unassembled WGS sequence"/>
</dbReference>
<dbReference type="Pfam" id="PF13338">
    <property type="entry name" value="AbiEi_4"/>
    <property type="match status" value="2"/>
</dbReference>